<dbReference type="GO" id="GO:0008528">
    <property type="term" value="F:G protein-coupled peptide receptor activity"/>
    <property type="evidence" value="ECO:0007669"/>
    <property type="project" value="TreeGrafter"/>
</dbReference>
<keyword evidence="7" id="KW-0297">G-protein coupled receptor</keyword>
<feature type="transmembrane region" description="Helical" evidence="13">
    <location>
        <begin position="373"/>
        <end position="401"/>
    </location>
</feature>
<dbReference type="SUPFAM" id="SSF56112">
    <property type="entry name" value="Protein kinase-like (PK-like)"/>
    <property type="match status" value="1"/>
</dbReference>
<dbReference type="InterPro" id="IPR023415">
    <property type="entry name" value="LDLR_class-A_CS"/>
</dbReference>
<dbReference type="PRINTS" id="PR00237">
    <property type="entry name" value="GPCRRHODOPSN"/>
</dbReference>
<dbReference type="GO" id="GO:0016500">
    <property type="term" value="F:protein-hormone receptor activity"/>
    <property type="evidence" value="ECO:0007669"/>
    <property type="project" value="InterPro"/>
</dbReference>
<evidence type="ECO:0000313" key="16">
    <source>
        <dbReference type="EMBL" id="KAJ8026517.1"/>
    </source>
</evidence>
<keyword evidence="3" id="KW-0433">Leucine-rich repeat</keyword>
<dbReference type="SMART" id="SM00192">
    <property type="entry name" value="LDLa"/>
    <property type="match status" value="1"/>
</dbReference>
<keyword evidence="6 13" id="KW-1133">Transmembrane helix</keyword>
<name>A0A9Q0YTE9_HOLLE</name>
<dbReference type="PROSITE" id="PS50068">
    <property type="entry name" value="LDLRA_2"/>
    <property type="match status" value="1"/>
</dbReference>
<evidence type="ECO:0000256" key="1">
    <source>
        <dbReference type="ARBA" id="ARBA00004651"/>
    </source>
</evidence>
<dbReference type="PROSITE" id="PS00237">
    <property type="entry name" value="G_PROTEIN_RECEP_F1_1"/>
    <property type="match status" value="1"/>
</dbReference>
<evidence type="ECO:0000256" key="11">
    <source>
        <dbReference type="ARBA" id="ARBA00023224"/>
    </source>
</evidence>
<dbReference type="SUPFAM" id="SSF57424">
    <property type="entry name" value="LDL receptor-like module"/>
    <property type="match status" value="1"/>
</dbReference>
<dbReference type="AlphaFoldDB" id="A0A9Q0YTE9"/>
<keyword evidence="8 13" id="KW-0472">Membrane</keyword>
<gene>
    <name evidence="16" type="ORF">HOLleu_31366</name>
</gene>
<dbReference type="Gene3D" id="3.80.10.10">
    <property type="entry name" value="Ribonuclease Inhibitor"/>
    <property type="match status" value="1"/>
</dbReference>
<evidence type="ECO:0000313" key="17">
    <source>
        <dbReference type="Proteomes" id="UP001152320"/>
    </source>
</evidence>
<feature type="transmembrane region" description="Helical" evidence="13">
    <location>
        <begin position="281"/>
        <end position="306"/>
    </location>
</feature>
<feature type="domain" description="Protein kinase" evidence="14">
    <location>
        <begin position="446"/>
        <end position="668"/>
    </location>
</feature>
<dbReference type="Gene3D" id="1.10.510.10">
    <property type="entry name" value="Transferase(Phosphotransferase) domain 1"/>
    <property type="match status" value="1"/>
</dbReference>
<dbReference type="Gene3D" id="4.10.400.10">
    <property type="entry name" value="Low-density Lipoprotein Receptor"/>
    <property type="match status" value="1"/>
</dbReference>
<dbReference type="PRINTS" id="PR00373">
    <property type="entry name" value="GLYCHORMONER"/>
</dbReference>
<keyword evidence="9 12" id="KW-1015">Disulfide bond</keyword>
<keyword evidence="5" id="KW-0677">Repeat</keyword>
<dbReference type="InterPro" id="IPR002131">
    <property type="entry name" value="Gphrmn_rcpt_fam"/>
</dbReference>
<comment type="subcellular location">
    <subcellularLocation>
        <location evidence="1">Cell membrane</location>
        <topology evidence="1">Multi-pass membrane protein</topology>
    </subcellularLocation>
</comment>
<comment type="caution">
    <text evidence="12">Lacks conserved residue(s) required for the propagation of feature annotation.</text>
</comment>
<dbReference type="EMBL" id="JAIZAY010000016">
    <property type="protein sequence ID" value="KAJ8026517.1"/>
    <property type="molecule type" value="Genomic_DNA"/>
</dbReference>
<evidence type="ECO:0000256" key="4">
    <source>
        <dbReference type="ARBA" id="ARBA00022692"/>
    </source>
</evidence>
<evidence type="ECO:0000259" key="14">
    <source>
        <dbReference type="PROSITE" id="PS50011"/>
    </source>
</evidence>
<dbReference type="InterPro" id="IPR000719">
    <property type="entry name" value="Prot_kinase_dom"/>
</dbReference>
<evidence type="ECO:0000256" key="2">
    <source>
        <dbReference type="ARBA" id="ARBA00022475"/>
    </source>
</evidence>
<evidence type="ECO:0000256" key="12">
    <source>
        <dbReference type="PROSITE-ProRule" id="PRU00124"/>
    </source>
</evidence>
<dbReference type="PANTHER" id="PTHR24372:SF77">
    <property type="entry name" value="G-PROTEIN COUPLED RECEPTORS FAMILY 1 PROFILE DOMAIN-CONTAINING PROTEIN"/>
    <property type="match status" value="1"/>
</dbReference>
<feature type="transmembrane region" description="Helical" evidence="13">
    <location>
        <begin position="429"/>
        <end position="449"/>
    </location>
</feature>
<dbReference type="GO" id="GO:0004672">
    <property type="term" value="F:protein kinase activity"/>
    <property type="evidence" value="ECO:0007669"/>
    <property type="project" value="InterPro"/>
</dbReference>
<dbReference type="PROSITE" id="PS01209">
    <property type="entry name" value="LDLRA_1"/>
    <property type="match status" value="1"/>
</dbReference>
<feature type="transmembrane region" description="Helical" evidence="13">
    <location>
        <begin position="461"/>
        <end position="484"/>
    </location>
</feature>
<dbReference type="GO" id="GO:0009755">
    <property type="term" value="P:hormone-mediated signaling pathway"/>
    <property type="evidence" value="ECO:0007669"/>
    <property type="project" value="TreeGrafter"/>
</dbReference>
<dbReference type="Gene3D" id="1.20.1070.10">
    <property type="entry name" value="Rhodopsin 7-helix transmembrane proteins"/>
    <property type="match status" value="1"/>
</dbReference>
<keyword evidence="11" id="KW-0807">Transducer</keyword>
<dbReference type="Pfam" id="PF00001">
    <property type="entry name" value="7tm_1"/>
    <property type="match status" value="1"/>
</dbReference>
<keyword evidence="4 13" id="KW-0812">Transmembrane</keyword>
<keyword evidence="17" id="KW-1185">Reference proteome</keyword>
<feature type="transmembrane region" description="Helical" evidence="13">
    <location>
        <begin position="236"/>
        <end position="261"/>
    </location>
</feature>
<evidence type="ECO:0000256" key="7">
    <source>
        <dbReference type="ARBA" id="ARBA00023040"/>
    </source>
</evidence>
<evidence type="ECO:0008006" key="18">
    <source>
        <dbReference type="Google" id="ProtNLM"/>
    </source>
</evidence>
<comment type="caution">
    <text evidence="16">The sequence shown here is derived from an EMBL/GenBank/DDBJ whole genome shotgun (WGS) entry which is preliminary data.</text>
</comment>
<dbReference type="InterPro" id="IPR017452">
    <property type="entry name" value="GPCR_Rhodpsn_7TM"/>
</dbReference>
<dbReference type="InterPro" id="IPR011009">
    <property type="entry name" value="Kinase-like_dom_sf"/>
</dbReference>
<evidence type="ECO:0000259" key="15">
    <source>
        <dbReference type="PROSITE" id="PS50262"/>
    </source>
</evidence>
<keyword evidence="2" id="KW-1003">Cell membrane</keyword>
<evidence type="ECO:0000256" key="5">
    <source>
        <dbReference type="ARBA" id="ARBA00022737"/>
    </source>
</evidence>
<accession>A0A9Q0YTE9</accession>
<dbReference type="Proteomes" id="UP001152320">
    <property type="component" value="Chromosome 16"/>
</dbReference>
<dbReference type="GO" id="GO:0005886">
    <property type="term" value="C:plasma membrane"/>
    <property type="evidence" value="ECO:0007669"/>
    <property type="project" value="UniProtKB-SubCell"/>
</dbReference>
<dbReference type="OrthoDB" id="8187887at2759"/>
<sequence length="668" mass="75060">MYEDKYGYPEGCRDVTHLRDCDTYNCTGAYRCHLSKSCVAQHLVCDGVRHCPEGDDEVSCGHGCPIGCSCYGVAYTCSNILWDQSTALRTPRDIKQLHLSFLTKKRRFKRSSDSHGYSIEEATFLDLSLFPFLLSLDLSGNKNLKNAFGSPFLHLNKLRHFHSDRFYYCCLLSESASLKECLPTQGDFSSCSDLIRNGLLRIAMWILGSSALCGNLAVIVWRVIRQGILKRRKRNPVQALLVVNLAIADLLMGCYMLFMAIADVHFRGIYALFSDQWQTSFLCRFAGFLSTLSSVSSVMFLTVISFDRYLNVVFPFSRRHLRLKSALVVACGVWMIVALIGVLPALIYGGAYYGRSSVCLALPITAQRLDGWYFSFFVFIVLTLFLFLIIAFCYTSIFIVARQSSKEFRNNAIFDTQQKEEQLQMALKVAFLVGTDFVCWVPIIFMGFLSFTSSAVSGGVYAWTAVFVLPINSSLNPYLYTFLVERASWSYKEKATASTLSTRTTTDVPPQAYPLIQQISYQSQKENITGESDVLKAALVSLRTTRLLTPLLSDKYKKLILSSLMTSSAFTVTETDKEDIFMDLTKALDYLHSLGVTHGDVSEDFVVIDESSHGNKRAFLLKNFDLTHQVTIAEGGTNNKDSIQQDQYQLMDLKARLGNIAVKSSDKI</sequence>
<reference evidence="16" key="1">
    <citation type="submission" date="2021-10" db="EMBL/GenBank/DDBJ databases">
        <title>Tropical sea cucumber genome reveals ecological adaptation and Cuvierian tubules defense mechanism.</title>
        <authorList>
            <person name="Chen T."/>
        </authorList>
    </citation>
    <scope>NUCLEOTIDE SEQUENCE</scope>
    <source>
        <strain evidence="16">Nanhai2018</strain>
        <tissue evidence="16">Muscle</tissue>
    </source>
</reference>
<dbReference type="InterPro" id="IPR036055">
    <property type="entry name" value="LDL_receptor-like_sf"/>
</dbReference>
<dbReference type="GO" id="GO:0007189">
    <property type="term" value="P:adenylate cyclase-activating G protein-coupled receptor signaling pathway"/>
    <property type="evidence" value="ECO:0007669"/>
    <property type="project" value="TreeGrafter"/>
</dbReference>
<feature type="domain" description="G-protein coupled receptors family 1 profile" evidence="15">
    <location>
        <begin position="214"/>
        <end position="480"/>
    </location>
</feature>
<dbReference type="PROSITE" id="PS50011">
    <property type="entry name" value="PROTEIN_KINASE_DOM"/>
    <property type="match status" value="1"/>
</dbReference>
<dbReference type="GO" id="GO:0005524">
    <property type="term" value="F:ATP binding"/>
    <property type="evidence" value="ECO:0007669"/>
    <property type="project" value="InterPro"/>
</dbReference>
<dbReference type="SUPFAM" id="SSF81321">
    <property type="entry name" value="Family A G protein-coupled receptor-like"/>
    <property type="match status" value="1"/>
</dbReference>
<dbReference type="PROSITE" id="PS50262">
    <property type="entry name" value="G_PROTEIN_RECEP_F1_2"/>
    <property type="match status" value="1"/>
</dbReference>
<evidence type="ECO:0000256" key="10">
    <source>
        <dbReference type="ARBA" id="ARBA00023170"/>
    </source>
</evidence>
<protein>
    <recommendedName>
        <fullName evidence="18">G-protein coupled receptors family 1 profile domain-containing protein</fullName>
    </recommendedName>
</protein>
<evidence type="ECO:0000256" key="3">
    <source>
        <dbReference type="ARBA" id="ARBA00022614"/>
    </source>
</evidence>
<organism evidence="16 17">
    <name type="scientific">Holothuria leucospilota</name>
    <name type="common">Black long sea cucumber</name>
    <name type="synonym">Mertensiothuria leucospilota</name>
    <dbReference type="NCBI Taxonomy" id="206669"/>
    <lineage>
        <taxon>Eukaryota</taxon>
        <taxon>Metazoa</taxon>
        <taxon>Echinodermata</taxon>
        <taxon>Eleutherozoa</taxon>
        <taxon>Echinozoa</taxon>
        <taxon>Holothuroidea</taxon>
        <taxon>Aspidochirotacea</taxon>
        <taxon>Aspidochirotida</taxon>
        <taxon>Holothuriidae</taxon>
        <taxon>Holothuria</taxon>
    </lineage>
</organism>
<dbReference type="PANTHER" id="PTHR24372">
    <property type="entry name" value="GLYCOPROTEIN HORMONE RECEPTOR"/>
    <property type="match status" value="1"/>
</dbReference>
<dbReference type="InterPro" id="IPR032675">
    <property type="entry name" value="LRR_dom_sf"/>
</dbReference>
<feature type="disulfide bond" evidence="12">
    <location>
        <begin position="45"/>
        <end position="60"/>
    </location>
</feature>
<evidence type="ECO:0000256" key="13">
    <source>
        <dbReference type="SAM" id="Phobius"/>
    </source>
</evidence>
<feature type="disulfide bond" evidence="12">
    <location>
        <begin position="26"/>
        <end position="38"/>
    </location>
</feature>
<keyword evidence="10" id="KW-0675">Receptor</keyword>
<feature type="transmembrane region" description="Helical" evidence="13">
    <location>
        <begin position="202"/>
        <end position="224"/>
    </location>
</feature>
<evidence type="ECO:0000256" key="8">
    <source>
        <dbReference type="ARBA" id="ARBA00023136"/>
    </source>
</evidence>
<dbReference type="InterPro" id="IPR002172">
    <property type="entry name" value="LDrepeatLR_classA_rpt"/>
</dbReference>
<proteinExistence type="predicted"/>
<dbReference type="InterPro" id="IPR000276">
    <property type="entry name" value="GPCR_Rhodpsn"/>
</dbReference>
<evidence type="ECO:0000256" key="6">
    <source>
        <dbReference type="ARBA" id="ARBA00022989"/>
    </source>
</evidence>
<evidence type="ECO:0000256" key="9">
    <source>
        <dbReference type="ARBA" id="ARBA00023157"/>
    </source>
</evidence>
<feature type="transmembrane region" description="Helical" evidence="13">
    <location>
        <begin position="327"/>
        <end position="353"/>
    </location>
</feature>